<dbReference type="Pfam" id="PF02597">
    <property type="entry name" value="ThiS"/>
    <property type="match status" value="1"/>
</dbReference>
<dbReference type="SUPFAM" id="SSF52402">
    <property type="entry name" value="Adenine nucleotide alpha hydrolases-like"/>
    <property type="match status" value="1"/>
</dbReference>
<protein>
    <submittedName>
        <fullName evidence="3">tRNA(Ile)-lysidine synthetase</fullName>
    </submittedName>
</protein>
<gene>
    <name evidence="3" type="ORF">ER308_20645</name>
</gene>
<keyword evidence="1" id="KW-0808">Transferase</keyword>
<feature type="domain" description="Rhodanese" evidence="2">
    <location>
        <begin position="128"/>
        <end position="191"/>
    </location>
</feature>
<dbReference type="Gene3D" id="3.40.50.620">
    <property type="entry name" value="HUPs"/>
    <property type="match status" value="1"/>
</dbReference>
<evidence type="ECO:0000313" key="4">
    <source>
        <dbReference type="Proteomes" id="UP000291469"/>
    </source>
</evidence>
<dbReference type="CDD" id="cd01993">
    <property type="entry name" value="TtuA-like"/>
    <property type="match status" value="1"/>
</dbReference>
<evidence type="ECO:0000259" key="2">
    <source>
        <dbReference type="PROSITE" id="PS50206"/>
    </source>
</evidence>
<name>A0A411YKM6_9ACTN</name>
<sequence length="415" mass="44961">MGARRLNASAAQGREAVLAAPGVVSLRVMIVRRRNPDATHEVAGPATVADVLAQLGINPETVLVIRDGELMTRDRELPDDAEIEVRSVISGGAGPRAPQCQVCGRAVVIEIPRHRAAFCAEHLVDHIRGQVRHAIDRHGMLSYDDRVLVAVSGGKDSLALWDVLLDMGYHDGLYLGLGIGDYSQRSEQVVSDFAERRGVTLHAIDLATEFGYSIPDATGVKDRSACGVCGLSKRYVFNKVALDHGYDVMATGHNLDDEAAQLLGNVLRWQTPFMARQSPALAASGGLAKKVKPLYRVGEREMAAYCIVRGLDYIVEECPLVGGNTVHHYKDALNELERHFPGTKAQFLYGFLDKVRDQHFASEADEGNDDGVVACGECGMPTAPPKGKAAHNGDSVRCAFCRTQQRVLSVVSTVR</sequence>
<dbReference type="AlphaFoldDB" id="A0A411YKM6"/>
<dbReference type="OrthoDB" id="9801054at2"/>
<proteinExistence type="predicted"/>
<dbReference type="Pfam" id="PF22082">
    <property type="entry name" value="TtuA_LIM_N"/>
    <property type="match status" value="1"/>
</dbReference>
<dbReference type="GO" id="GO:0000049">
    <property type="term" value="F:tRNA binding"/>
    <property type="evidence" value="ECO:0007669"/>
    <property type="project" value="TreeGrafter"/>
</dbReference>
<evidence type="ECO:0000256" key="1">
    <source>
        <dbReference type="ARBA" id="ARBA00022679"/>
    </source>
</evidence>
<dbReference type="InterPro" id="IPR054306">
    <property type="entry name" value="TtuA-like_LIM_N"/>
</dbReference>
<dbReference type="Proteomes" id="UP000291469">
    <property type="component" value="Chromosome"/>
</dbReference>
<dbReference type="SUPFAM" id="SSF54285">
    <property type="entry name" value="MoaD/ThiS"/>
    <property type="match status" value="1"/>
</dbReference>
<dbReference type="InterPro" id="IPR016155">
    <property type="entry name" value="Mopterin_synth/thiamin_S_b"/>
</dbReference>
<dbReference type="GO" id="GO:0002144">
    <property type="term" value="C:cytosolic tRNA wobble base thiouridylase complex"/>
    <property type="evidence" value="ECO:0007669"/>
    <property type="project" value="TreeGrafter"/>
</dbReference>
<dbReference type="Pfam" id="PF01171">
    <property type="entry name" value="ATP_bind_3"/>
    <property type="match status" value="1"/>
</dbReference>
<dbReference type="CDD" id="cd17506">
    <property type="entry name" value="Ubl_SAMP2_like"/>
    <property type="match status" value="1"/>
</dbReference>
<accession>A0A411YKM6</accession>
<dbReference type="PANTHER" id="PTHR11807">
    <property type="entry name" value="ATPASES OF THE PP SUPERFAMILY-RELATED"/>
    <property type="match status" value="1"/>
</dbReference>
<dbReference type="InterPro" id="IPR011063">
    <property type="entry name" value="TilS/TtcA_N"/>
</dbReference>
<dbReference type="GO" id="GO:0016740">
    <property type="term" value="F:transferase activity"/>
    <property type="evidence" value="ECO:0007669"/>
    <property type="project" value="UniProtKB-KW"/>
</dbReference>
<reference evidence="3 4" key="1">
    <citation type="submission" date="2019-01" db="EMBL/GenBank/DDBJ databases">
        <title>Egibacter rhizosphaerae EGI 80759T.</title>
        <authorList>
            <person name="Chen D.-D."/>
            <person name="Tian Y."/>
            <person name="Jiao J.-Y."/>
            <person name="Zhang X.-T."/>
            <person name="Zhang Y.-G."/>
            <person name="Zhang Y."/>
            <person name="Xiao M."/>
            <person name="Shu W.-S."/>
            <person name="Li W.-J."/>
        </authorList>
    </citation>
    <scope>NUCLEOTIDE SEQUENCE [LARGE SCALE GENOMIC DNA]</scope>
    <source>
        <strain evidence="3 4">EGI 80759</strain>
    </source>
</reference>
<keyword evidence="4" id="KW-1185">Reference proteome</keyword>
<dbReference type="InterPro" id="IPR001763">
    <property type="entry name" value="Rhodanese-like_dom"/>
</dbReference>
<dbReference type="PANTHER" id="PTHR11807:SF27">
    <property type="entry name" value="TRNA-5-METHYLURIDINE(54) 2-SULFURTRANSFERASE"/>
    <property type="match status" value="1"/>
</dbReference>
<dbReference type="Gene3D" id="3.10.20.30">
    <property type="match status" value="1"/>
</dbReference>
<dbReference type="InterPro" id="IPR003749">
    <property type="entry name" value="ThiS/MoaD-like"/>
</dbReference>
<evidence type="ECO:0000313" key="3">
    <source>
        <dbReference type="EMBL" id="QBI21731.1"/>
    </source>
</evidence>
<dbReference type="GO" id="GO:0002143">
    <property type="term" value="P:tRNA wobble position uridine thiolation"/>
    <property type="evidence" value="ECO:0007669"/>
    <property type="project" value="TreeGrafter"/>
</dbReference>
<organism evidence="3 4">
    <name type="scientific">Egibacter rhizosphaerae</name>
    <dbReference type="NCBI Taxonomy" id="1670831"/>
    <lineage>
        <taxon>Bacteria</taxon>
        <taxon>Bacillati</taxon>
        <taxon>Actinomycetota</taxon>
        <taxon>Nitriliruptoria</taxon>
        <taxon>Egibacterales</taxon>
        <taxon>Egibacteraceae</taxon>
        <taxon>Egibacter</taxon>
    </lineage>
</organism>
<dbReference type="KEGG" id="erz:ER308_20645"/>
<dbReference type="InterPro" id="IPR014729">
    <property type="entry name" value="Rossmann-like_a/b/a_fold"/>
</dbReference>
<dbReference type="InterPro" id="IPR012675">
    <property type="entry name" value="Beta-grasp_dom_sf"/>
</dbReference>
<dbReference type="PROSITE" id="PS50206">
    <property type="entry name" value="RHODANESE_3"/>
    <property type="match status" value="1"/>
</dbReference>
<dbReference type="EMBL" id="CP036402">
    <property type="protein sequence ID" value="QBI21731.1"/>
    <property type="molecule type" value="Genomic_DNA"/>
</dbReference>